<evidence type="ECO:0000313" key="2">
    <source>
        <dbReference type="EMBL" id="UPW40999.1"/>
    </source>
</evidence>
<feature type="region of interest" description="Disordered" evidence="1">
    <location>
        <begin position="1"/>
        <end position="21"/>
    </location>
</feature>
<sequence length="39" mass="4671">MRRHRVRKVRRDKKMFSRTAKQAKAINLAPHVMRGGIRL</sequence>
<accession>A0A976N0I4</accession>
<feature type="compositionally biased region" description="Basic residues" evidence="1">
    <location>
        <begin position="1"/>
        <end position="13"/>
    </location>
</feature>
<reference evidence="2" key="1">
    <citation type="submission" date="2022-02" db="EMBL/GenBank/DDBJ databases">
        <title>Towards deciphering the DNA virus diversity associated with rodent species in the families Cricetidae and Heteromyidae.</title>
        <authorList>
            <person name="Lund M."/>
            <person name="Larsen B.B."/>
            <person name="Gryseels S."/>
            <person name="Kraberger S."/>
            <person name="Rowsey D.M."/>
            <person name="Steger L."/>
            <person name="Yule K.M."/>
            <person name="Upham N.S."/>
            <person name="Worobey M."/>
            <person name="Van Doorslaer K."/>
            <person name="Varsani A."/>
        </authorList>
    </citation>
    <scope>NUCLEOTIDE SEQUENCE</scope>
    <source>
        <strain evidence="2">UA08Rod_5824</strain>
    </source>
</reference>
<protein>
    <submittedName>
        <fullName evidence="2">Uncharacterized protein</fullName>
    </submittedName>
</protein>
<evidence type="ECO:0000256" key="1">
    <source>
        <dbReference type="SAM" id="MobiDB-lite"/>
    </source>
</evidence>
<dbReference type="EMBL" id="OM869530">
    <property type="protein sequence ID" value="UPW40999.1"/>
    <property type="molecule type" value="Genomic_DNA"/>
</dbReference>
<proteinExistence type="predicted"/>
<organism evidence="2">
    <name type="scientific">Sigmofec virus UA08Rod_5824</name>
    <dbReference type="NCBI Taxonomy" id="2929441"/>
    <lineage>
        <taxon>Viruses</taxon>
        <taxon>Monodnaviria</taxon>
        <taxon>Sangervirae</taxon>
        <taxon>Phixviricota</taxon>
        <taxon>Malgrandaviricetes</taxon>
        <taxon>Petitvirales</taxon>
        <taxon>Microviridae</taxon>
    </lineage>
</organism>
<name>A0A976N0I4_9VIRU</name>